<dbReference type="InterPro" id="IPR003333">
    <property type="entry name" value="CMAS"/>
</dbReference>
<name>A0A1Y0I5M8_9GAMM</name>
<dbReference type="RefSeq" id="WP_087464373.1">
    <property type="nucleotide sequence ID" value="NZ_CP021425.1"/>
</dbReference>
<comment type="similarity">
    <text evidence="1">Belongs to the CFA/CMAS family.</text>
</comment>
<keyword evidence="7" id="KW-0175">Coiled coil</keyword>
<accession>A0A1Y0I5M8</accession>
<dbReference type="EMBL" id="CP021425">
    <property type="protein sequence ID" value="ARU55519.1"/>
    <property type="molecule type" value="Genomic_DNA"/>
</dbReference>
<keyword evidence="5" id="KW-0443">Lipid metabolism</keyword>
<reference evidence="8 9" key="1">
    <citation type="submission" date="2017-05" db="EMBL/GenBank/DDBJ databases">
        <title>Genomic insights into alkan degradation activity of Oleiphilus messinensis.</title>
        <authorList>
            <person name="Kozyavkin S.A."/>
            <person name="Slesarev A.I."/>
            <person name="Golyshin P.N."/>
            <person name="Korzhenkov A."/>
            <person name="Golyshina O.N."/>
            <person name="Toshchakov S.V."/>
        </authorList>
    </citation>
    <scope>NUCLEOTIDE SEQUENCE [LARGE SCALE GENOMIC DNA]</scope>
    <source>
        <strain evidence="8 9">ME102</strain>
    </source>
</reference>
<evidence type="ECO:0000313" key="9">
    <source>
        <dbReference type="Proteomes" id="UP000196027"/>
    </source>
</evidence>
<dbReference type="InterPro" id="IPR050723">
    <property type="entry name" value="CFA/CMAS"/>
</dbReference>
<evidence type="ECO:0000256" key="2">
    <source>
        <dbReference type="ARBA" id="ARBA00022603"/>
    </source>
</evidence>
<evidence type="ECO:0000256" key="3">
    <source>
        <dbReference type="ARBA" id="ARBA00022679"/>
    </source>
</evidence>
<keyword evidence="4" id="KW-0949">S-adenosyl-L-methionine</keyword>
<dbReference type="Proteomes" id="UP000196027">
    <property type="component" value="Chromosome"/>
</dbReference>
<proteinExistence type="inferred from homology"/>
<evidence type="ECO:0000256" key="7">
    <source>
        <dbReference type="SAM" id="Coils"/>
    </source>
</evidence>
<dbReference type="SUPFAM" id="SSF53335">
    <property type="entry name" value="S-adenosyl-L-methionine-dependent methyltransferases"/>
    <property type="match status" value="1"/>
</dbReference>
<evidence type="ECO:0000256" key="1">
    <source>
        <dbReference type="ARBA" id="ARBA00010815"/>
    </source>
</evidence>
<protein>
    <submittedName>
        <fullName evidence="8">Cyclopropane-fatty-acyl-phospholipid synthase</fullName>
    </submittedName>
</protein>
<feature type="active site" evidence="6">
    <location>
        <position position="392"/>
    </location>
</feature>
<dbReference type="PIRSF" id="PIRSF003085">
    <property type="entry name" value="CMAS"/>
    <property type="match status" value="1"/>
</dbReference>
<evidence type="ECO:0000256" key="6">
    <source>
        <dbReference type="PIRSR" id="PIRSR003085-1"/>
    </source>
</evidence>
<keyword evidence="3" id="KW-0808">Transferase</keyword>
<sequence length="414" mass="47093">MDRPATWDSTKERRGLWVSIARKLVFHQLSQLHTGCIELREGDNVYHFGEVWVSGADLVAELHVKDPDCYLDILTGGSIGAAEAYMTGDWSTPDLTALVRVMVRNRDILDRMEGGLALLSRPFLTALSLLRRNTEKGARRNIAAHYDLGNDFFKRFLDPTMMYSSGIFPEKDASMEQASLHKLKTICERLQLKPGEHVIEIGTGWGGFALYAAKHYGVQVTTTTISQQQFNYAKAEIEAQGLQDQITLLSEDYRRLEGQYDKLVSIEMIEAVGAEFYPDFFATCSRLLRPGGLMVIQAITIEDQRFEQARRSVDFIKRYIFPGSCIPSTQSLCTAAMKASDMRLVAFTDFAEHYARTLNAWFQRFQLNRAEIESLGYSETFLKMWEFYLCYCEGGFAERSIGVAHFTFAKPLFR</sequence>
<organism evidence="8 9">
    <name type="scientific">Oleiphilus messinensis</name>
    <dbReference type="NCBI Taxonomy" id="141451"/>
    <lineage>
        <taxon>Bacteria</taxon>
        <taxon>Pseudomonadati</taxon>
        <taxon>Pseudomonadota</taxon>
        <taxon>Gammaproteobacteria</taxon>
        <taxon>Oceanospirillales</taxon>
        <taxon>Oleiphilaceae</taxon>
        <taxon>Oleiphilus</taxon>
    </lineage>
</organism>
<gene>
    <name evidence="8" type="ORF">OLMES_1442</name>
</gene>
<dbReference type="GO" id="GO:0008610">
    <property type="term" value="P:lipid biosynthetic process"/>
    <property type="evidence" value="ECO:0007669"/>
    <property type="project" value="InterPro"/>
</dbReference>
<dbReference type="PANTHER" id="PTHR43667">
    <property type="entry name" value="CYCLOPROPANE-FATTY-ACYL-PHOSPHOLIPID SYNTHASE"/>
    <property type="match status" value="1"/>
</dbReference>
<dbReference type="PANTHER" id="PTHR43667:SF2">
    <property type="entry name" value="FATTY ACID C-METHYL TRANSFERASE"/>
    <property type="match status" value="1"/>
</dbReference>
<evidence type="ECO:0000256" key="5">
    <source>
        <dbReference type="ARBA" id="ARBA00023098"/>
    </source>
</evidence>
<dbReference type="KEGG" id="ome:OLMES_1442"/>
<dbReference type="InterPro" id="IPR029063">
    <property type="entry name" value="SAM-dependent_MTases_sf"/>
</dbReference>
<dbReference type="Gene3D" id="3.40.50.150">
    <property type="entry name" value="Vaccinia Virus protein VP39"/>
    <property type="match status" value="1"/>
</dbReference>
<dbReference type="GO" id="GO:0032259">
    <property type="term" value="P:methylation"/>
    <property type="evidence" value="ECO:0007669"/>
    <property type="project" value="UniProtKB-KW"/>
</dbReference>
<dbReference type="OrthoDB" id="9782855at2"/>
<dbReference type="GO" id="GO:0008168">
    <property type="term" value="F:methyltransferase activity"/>
    <property type="evidence" value="ECO:0007669"/>
    <property type="project" value="UniProtKB-KW"/>
</dbReference>
<dbReference type="Pfam" id="PF02353">
    <property type="entry name" value="CMAS"/>
    <property type="match status" value="1"/>
</dbReference>
<dbReference type="CDD" id="cd02440">
    <property type="entry name" value="AdoMet_MTases"/>
    <property type="match status" value="1"/>
</dbReference>
<feature type="coiled-coil region" evidence="7">
    <location>
        <begin position="225"/>
        <end position="259"/>
    </location>
</feature>
<dbReference type="AlphaFoldDB" id="A0A1Y0I5M8"/>
<keyword evidence="2" id="KW-0489">Methyltransferase</keyword>
<keyword evidence="9" id="KW-1185">Reference proteome</keyword>
<evidence type="ECO:0000256" key="4">
    <source>
        <dbReference type="ARBA" id="ARBA00022691"/>
    </source>
</evidence>
<evidence type="ECO:0000313" key="8">
    <source>
        <dbReference type="EMBL" id="ARU55519.1"/>
    </source>
</evidence>